<sequence>MSHQDLLQGFSSDILVGGEWRAGTGRRYQSLYPADESVNGGGPDAA</sequence>
<dbReference type="AlphaFoldDB" id="A0AAJ4ZAM2"/>
<gene>
    <name evidence="1" type="ORF">NCTC13159_01273</name>
</gene>
<evidence type="ECO:0000313" key="1">
    <source>
        <dbReference type="EMBL" id="SUA89802.1"/>
    </source>
</evidence>
<evidence type="ECO:0000313" key="2">
    <source>
        <dbReference type="Proteomes" id="UP000254589"/>
    </source>
</evidence>
<dbReference type="RefSeq" id="WP_157118195.1">
    <property type="nucleotide sequence ID" value="NZ_CP010310.2"/>
</dbReference>
<dbReference type="EMBL" id="UGSJ01000001">
    <property type="protein sequence ID" value="SUA89802.1"/>
    <property type="molecule type" value="Genomic_DNA"/>
</dbReference>
<proteinExistence type="predicted"/>
<organism evidence="1 2">
    <name type="scientific">Pandoraea pulmonicola</name>
    <dbReference type="NCBI Taxonomy" id="93221"/>
    <lineage>
        <taxon>Bacteria</taxon>
        <taxon>Pseudomonadati</taxon>
        <taxon>Pseudomonadota</taxon>
        <taxon>Betaproteobacteria</taxon>
        <taxon>Burkholderiales</taxon>
        <taxon>Burkholderiaceae</taxon>
        <taxon>Pandoraea</taxon>
    </lineage>
</organism>
<dbReference type="Proteomes" id="UP000254589">
    <property type="component" value="Unassembled WGS sequence"/>
</dbReference>
<accession>A0AAJ4ZAM2</accession>
<name>A0AAJ4ZAM2_PANPU</name>
<reference evidence="1 2" key="1">
    <citation type="submission" date="2018-06" db="EMBL/GenBank/DDBJ databases">
        <authorList>
            <consortium name="Pathogen Informatics"/>
            <person name="Doyle S."/>
        </authorList>
    </citation>
    <scope>NUCLEOTIDE SEQUENCE [LARGE SCALE GENOMIC DNA]</scope>
    <source>
        <strain evidence="1 2">NCTC13159</strain>
    </source>
</reference>
<comment type="caution">
    <text evidence="1">The sequence shown here is derived from an EMBL/GenBank/DDBJ whole genome shotgun (WGS) entry which is preliminary data.</text>
</comment>
<protein>
    <submittedName>
        <fullName evidence="1">Uncharacterized protein</fullName>
    </submittedName>
</protein>